<dbReference type="GO" id="GO:0034992">
    <property type="term" value="C:microtubule organizing center attachment site"/>
    <property type="evidence" value="ECO:0007669"/>
    <property type="project" value="TreeGrafter"/>
</dbReference>
<feature type="compositionally biased region" description="Polar residues" evidence="6">
    <location>
        <begin position="348"/>
        <end position="362"/>
    </location>
</feature>
<dbReference type="GO" id="GO:0044732">
    <property type="term" value="C:mitotic spindle pole body"/>
    <property type="evidence" value="ECO:0007669"/>
    <property type="project" value="TreeGrafter"/>
</dbReference>
<dbReference type="AlphaFoldDB" id="A0AAN7BST9"/>
<feature type="domain" description="Ima1 N-terminal" evidence="7">
    <location>
        <begin position="10"/>
        <end position="138"/>
    </location>
</feature>
<comment type="caution">
    <text evidence="8">The sequence shown here is derived from an EMBL/GenBank/DDBJ whole genome shotgun (WGS) entry which is preliminary data.</text>
</comment>
<evidence type="ECO:0000256" key="4">
    <source>
        <dbReference type="ARBA" id="ARBA00023136"/>
    </source>
</evidence>
<keyword evidence="9" id="KW-1185">Reference proteome</keyword>
<dbReference type="Proteomes" id="UP001301958">
    <property type="component" value="Unassembled WGS sequence"/>
</dbReference>
<feature type="region of interest" description="Disordered" evidence="6">
    <location>
        <begin position="452"/>
        <end position="473"/>
    </location>
</feature>
<gene>
    <name evidence="8" type="ORF">QBC38DRAFT_413586</name>
</gene>
<feature type="compositionally biased region" description="Pro residues" evidence="6">
    <location>
        <begin position="390"/>
        <end position="399"/>
    </location>
</feature>
<evidence type="ECO:0000256" key="5">
    <source>
        <dbReference type="ARBA" id="ARBA00023242"/>
    </source>
</evidence>
<evidence type="ECO:0000259" key="7">
    <source>
        <dbReference type="Pfam" id="PF09779"/>
    </source>
</evidence>
<evidence type="ECO:0000256" key="2">
    <source>
        <dbReference type="ARBA" id="ARBA00022692"/>
    </source>
</evidence>
<organism evidence="8 9">
    <name type="scientific">Podospora fimiseda</name>
    <dbReference type="NCBI Taxonomy" id="252190"/>
    <lineage>
        <taxon>Eukaryota</taxon>
        <taxon>Fungi</taxon>
        <taxon>Dikarya</taxon>
        <taxon>Ascomycota</taxon>
        <taxon>Pezizomycotina</taxon>
        <taxon>Sordariomycetes</taxon>
        <taxon>Sordariomycetidae</taxon>
        <taxon>Sordariales</taxon>
        <taxon>Podosporaceae</taxon>
        <taxon>Podospora</taxon>
    </lineage>
</organism>
<proteinExistence type="predicted"/>
<evidence type="ECO:0000256" key="6">
    <source>
        <dbReference type="SAM" id="MobiDB-lite"/>
    </source>
</evidence>
<dbReference type="GO" id="GO:0005637">
    <property type="term" value="C:nuclear inner membrane"/>
    <property type="evidence" value="ECO:0007669"/>
    <property type="project" value="UniProtKB-SubCell"/>
</dbReference>
<evidence type="ECO:0000256" key="3">
    <source>
        <dbReference type="ARBA" id="ARBA00022989"/>
    </source>
</evidence>
<protein>
    <submittedName>
        <fullName evidence="8">Integral inner nuclear membrane protein ima1</fullName>
    </submittedName>
</protein>
<keyword evidence="4" id="KW-0472">Membrane</keyword>
<feature type="compositionally biased region" description="Low complexity" evidence="6">
    <location>
        <begin position="461"/>
        <end position="473"/>
    </location>
</feature>
<feature type="compositionally biased region" description="Low complexity" evidence="6">
    <location>
        <begin position="514"/>
        <end position="529"/>
    </location>
</feature>
<dbReference type="InterPro" id="IPR018617">
    <property type="entry name" value="Ima1_N"/>
</dbReference>
<evidence type="ECO:0000313" key="8">
    <source>
        <dbReference type="EMBL" id="KAK4228928.1"/>
    </source>
</evidence>
<dbReference type="PANTHER" id="PTHR28538:SF1">
    <property type="entry name" value="INTEGRAL INNER NUCLEAR MEMBRANE PROTEIN IMA1"/>
    <property type="match status" value="1"/>
</dbReference>
<feature type="region of interest" description="Disordered" evidence="6">
    <location>
        <begin position="343"/>
        <end position="367"/>
    </location>
</feature>
<evidence type="ECO:0000256" key="1">
    <source>
        <dbReference type="ARBA" id="ARBA00004473"/>
    </source>
</evidence>
<dbReference type="GO" id="GO:0034506">
    <property type="term" value="C:chromosome, centromeric core domain"/>
    <property type="evidence" value="ECO:0007669"/>
    <property type="project" value="TreeGrafter"/>
</dbReference>
<name>A0AAN7BST9_9PEZI</name>
<evidence type="ECO:0000313" key="9">
    <source>
        <dbReference type="Proteomes" id="UP001301958"/>
    </source>
</evidence>
<dbReference type="EMBL" id="MU865313">
    <property type="protein sequence ID" value="KAK4228928.1"/>
    <property type="molecule type" value="Genomic_DNA"/>
</dbReference>
<accession>A0AAN7BST9</accession>
<sequence>MSRLQRTRYLTCFYCGRKTKTPYDGKTRHFECIYCDADNYLDEKGDVADPPVATDKIATPARYTVPRATSPPLSPTITSPIFCNTCLKNQHLLSASLAQYLPDPDDPEYEEAEKNFHRFRQTQERLYPQICAECEPKVRQRLDQAAYTAKTDILRRMIDHNANIRRNIEPSSWLELIDVLGKWLWITGFLLQLVYHVSVVHMLFSKHNGQIGTEAALFVLRVTKPLFSQLPSSAWFLTWSARATIIGAWWNPRFAQMIRGFRRHITGVTRWYIYQVLAVAMRICLQKMGGDLTNPNSDLFHLQIGGHALLAGFAIVLLIGSSSAIHTKVALLLTGPTQPLRFYDTPKQKQPSITPPSTSYSKSEPKKPDAIKSMVDLFDELDEIARSPPCSSPIVPPSPSIIDDKDDSPFFSRRKPLKSNQPPMGYTHTLAAQELTNNLQQLNSLSFSHQHVQQPEEMDWSPTTSSLTPTPQLQQSQFRAFNTQNLRTTQGFNEAPVEPKRGPFWYRVPPAPTTPAQRARNPPNRPLLRISPASNTPEVKFRGPDKTQLVRVETRSQARKRREQEESQTGVTFAEPSFFNKPSGDDPRNDLVDLLGGSFSMDDEQSRKKAEAEGGWFSWGGGGKGKKKQK</sequence>
<comment type="subcellular location">
    <subcellularLocation>
        <location evidence="1">Nucleus inner membrane</location>
        <topology evidence="1">Multi-pass membrane protein</topology>
    </subcellularLocation>
</comment>
<keyword evidence="3" id="KW-1133">Transmembrane helix</keyword>
<feature type="region of interest" description="Disordered" evidence="6">
    <location>
        <begin position="488"/>
        <end position="630"/>
    </location>
</feature>
<dbReference type="Pfam" id="PF09779">
    <property type="entry name" value="Ima1_N"/>
    <property type="match status" value="1"/>
</dbReference>
<dbReference type="InterPro" id="IPR042321">
    <property type="entry name" value="Ima1"/>
</dbReference>
<reference evidence="8" key="2">
    <citation type="submission" date="2023-05" db="EMBL/GenBank/DDBJ databases">
        <authorList>
            <consortium name="Lawrence Berkeley National Laboratory"/>
            <person name="Steindorff A."/>
            <person name="Hensen N."/>
            <person name="Bonometti L."/>
            <person name="Westerberg I."/>
            <person name="Brannstrom I.O."/>
            <person name="Guillou S."/>
            <person name="Cros-Aarteil S."/>
            <person name="Calhoun S."/>
            <person name="Haridas S."/>
            <person name="Kuo A."/>
            <person name="Mondo S."/>
            <person name="Pangilinan J."/>
            <person name="Riley R."/>
            <person name="Labutti K."/>
            <person name="Andreopoulos B."/>
            <person name="Lipzen A."/>
            <person name="Chen C."/>
            <person name="Yanf M."/>
            <person name="Daum C."/>
            <person name="Ng V."/>
            <person name="Clum A."/>
            <person name="Ohm R."/>
            <person name="Martin F."/>
            <person name="Silar P."/>
            <person name="Natvig D."/>
            <person name="Lalanne C."/>
            <person name="Gautier V."/>
            <person name="Ament-Velasquez S.L."/>
            <person name="Kruys A."/>
            <person name="Hutchinson M.I."/>
            <person name="Powell A.J."/>
            <person name="Barry K."/>
            <person name="Miller A.N."/>
            <person name="Grigoriev I.V."/>
            <person name="Debuchy R."/>
            <person name="Gladieux P."/>
            <person name="Thoren M.H."/>
            <person name="Johannesson H."/>
        </authorList>
    </citation>
    <scope>NUCLEOTIDE SEQUENCE</scope>
    <source>
        <strain evidence="8">CBS 990.96</strain>
    </source>
</reference>
<keyword evidence="2" id="KW-0812">Transmembrane</keyword>
<reference evidence="8" key="1">
    <citation type="journal article" date="2023" name="Mol. Phylogenet. Evol.">
        <title>Genome-scale phylogeny and comparative genomics of the fungal order Sordariales.</title>
        <authorList>
            <person name="Hensen N."/>
            <person name="Bonometti L."/>
            <person name="Westerberg I."/>
            <person name="Brannstrom I.O."/>
            <person name="Guillou S."/>
            <person name="Cros-Aarteil S."/>
            <person name="Calhoun S."/>
            <person name="Haridas S."/>
            <person name="Kuo A."/>
            <person name="Mondo S."/>
            <person name="Pangilinan J."/>
            <person name="Riley R."/>
            <person name="LaButti K."/>
            <person name="Andreopoulos B."/>
            <person name="Lipzen A."/>
            <person name="Chen C."/>
            <person name="Yan M."/>
            <person name="Daum C."/>
            <person name="Ng V."/>
            <person name="Clum A."/>
            <person name="Steindorff A."/>
            <person name="Ohm R.A."/>
            <person name="Martin F."/>
            <person name="Silar P."/>
            <person name="Natvig D.O."/>
            <person name="Lalanne C."/>
            <person name="Gautier V."/>
            <person name="Ament-Velasquez S.L."/>
            <person name="Kruys A."/>
            <person name="Hutchinson M.I."/>
            <person name="Powell A.J."/>
            <person name="Barry K."/>
            <person name="Miller A.N."/>
            <person name="Grigoriev I.V."/>
            <person name="Debuchy R."/>
            <person name="Gladieux P."/>
            <person name="Hiltunen Thoren M."/>
            <person name="Johannesson H."/>
        </authorList>
    </citation>
    <scope>NUCLEOTIDE SEQUENCE</scope>
    <source>
        <strain evidence="8">CBS 990.96</strain>
    </source>
</reference>
<dbReference type="PANTHER" id="PTHR28538">
    <property type="entry name" value="INTEGRAL INNER NUCLEAR MEMBRANE PROTEIN IMA1"/>
    <property type="match status" value="1"/>
</dbReference>
<feature type="region of interest" description="Disordered" evidence="6">
    <location>
        <begin position="386"/>
        <end position="407"/>
    </location>
</feature>
<keyword evidence="5" id="KW-0539">Nucleus</keyword>
<dbReference type="GO" id="GO:0071765">
    <property type="term" value="P:nuclear inner membrane organization"/>
    <property type="evidence" value="ECO:0007669"/>
    <property type="project" value="InterPro"/>
</dbReference>